<sequence>MFSIPQTLIVQMVTLILLASGWFQSWSRLVRPSLRMYICWFFGLQLVASFFTVNLSPGIGANLGGLLAPALFALFFSHDVRGFLYPASAILLNTVTLLFVREFIRYSPVFWIMDEAWGVAMLAVLLSFATGRQPAERWLFLTGSLLLSEMAFLSLHAGQLGVFIVADGWFQRLWWCAFWVGTTGSALFHYLLHVNLRFNRKYSFPALALLRKATLRKPL</sequence>
<feature type="transmembrane region" description="Helical" evidence="1">
    <location>
        <begin position="83"/>
        <end position="104"/>
    </location>
</feature>
<feature type="transmembrane region" description="Helical" evidence="1">
    <location>
        <begin position="35"/>
        <end position="53"/>
    </location>
</feature>
<feature type="transmembrane region" description="Helical" evidence="1">
    <location>
        <begin position="6"/>
        <end position="23"/>
    </location>
</feature>
<feature type="transmembrane region" description="Helical" evidence="1">
    <location>
        <begin position="172"/>
        <end position="192"/>
    </location>
</feature>
<evidence type="ECO:0000313" key="2">
    <source>
        <dbReference type="EMBL" id="OUM89718.1"/>
    </source>
</evidence>
<comment type="caution">
    <text evidence="2">The sequence shown here is derived from an EMBL/GenBank/DDBJ whole genome shotgun (WGS) entry which is preliminary data.</text>
</comment>
<keyword evidence="1" id="KW-0472">Membrane</keyword>
<name>A0A1Y3PWY3_9BACI</name>
<evidence type="ECO:0000256" key="1">
    <source>
        <dbReference type="SAM" id="Phobius"/>
    </source>
</evidence>
<accession>A0A1Y3PWY3</accession>
<proteinExistence type="predicted"/>
<gene>
    <name evidence="2" type="ORF">BAA01_02860</name>
</gene>
<keyword evidence="1" id="KW-1133">Transmembrane helix</keyword>
<reference evidence="3" key="1">
    <citation type="submission" date="2016-06" db="EMBL/GenBank/DDBJ databases">
        <authorList>
            <person name="Nascimento L."/>
            <person name="Pereira R.V."/>
            <person name="Martins L.F."/>
            <person name="Quaggio R.B."/>
            <person name="Silva A.M."/>
            <person name="Setubal J.C."/>
        </authorList>
    </citation>
    <scope>NUCLEOTIDE SEQUENCE [LARGE SCALE GENOMIC DNA]</scope>
</reference>
<dbReference type="EMBL" id="LZRT01000036">
    <property type="protein sequence ID" value="OUM89718.1"/>
    <property type="molecule type" value="Genomic_DNA"/>
</dbReference>
<protein>
    <submittedName>
        <fullName evidence="2">Uncharacterized protein</fullName>
    </submittedName>
</protein>
<feature type="transmembrane region" description="Helical" evidence="1">
    <location>
        <begin position="110"/>
        <end position="131"/>
    </location>
</feature>
<feature type="transmembrane region" description="Helical" evidence="1">
    <location>
        <begin position="138"/>
        <end position="166"/>
    </location>
</feature>
<feature type="transmembrane region" description="Helical" evidence="1">
    <location>
        <begin position="59"/>
        <end position="76"/>
    </location>
</feature>
<evidence type="ECO:0000313" key="3">
    <source>
        <dbReference type="Proteomes" id="UP000196475"/>
    </source>
</evidence>
<organism evidence="2 3">
    <name type="scientific">Bacillus thermozeamaize</name>
    <dbReference type="NCBI Taxonomy" id="230954"/>
    <lineage>
        <taxon>Bacteria</taxon>
        <taxon>Bacillati</taxon>
        <taxon>Bacillota</taxon>
        <taxon>Bacilli</taxon>
        <taxon>Bacillales</taxon>
        <taxon>Bacillaceae</taxon>
        <taxon>Bacillus</taxon>
    </lineage>
</organism>
<dbReference type="Proteomes" id="UP000196475">
    <property type="component" value="Unassembled WGS sequence"/>
</dbReference>
<keyword evidence="1" id="KW-0812">Transmembrane</keyword>
<dbReference type="AlphaFoldDB" id="A0A1Y3PWY3"/>